<feature type="compositionally biased region" description="Basic and acidic residues" evidence="1">
    <location>
        <begin position="83"/>
        <end position="94"/>
    </location>
</feature>
<comment type="caution">
    <text evidence="2">The sequence shown here is derived from an EMBL/GenBank/DDBJ whole genome shotgun (WGS) entry which is preliminary data.</text>
</comment>
<proteinExistence type="predicted"/>
<keyword evidence="3" id="KW-1185">Reference proteome</keyword>
<feature type="region of interest" description="Disordered" evidence="1">
    <location>
        <begin position="67"/>
        <end position="105"/>
    </location>
</feature>
<reference evidence="2" key="1">
    <citation type="submission" date="2020-11" db="EMBL/GenBank/DDBJ databases">
        <authorList>
            <person name="Whitehead M."/>
        </authorList>
    </citation>
    <scope>NUCLEOTIDE SEQUENCE</scope>
    <source>
        <strain evidence="2">EGII</strain>
    </source>
</reference>
<sequence length="128" mass="13951">MFRPIKNLISYIQKNASGSAIFGSSTAVADTETETQSEVGIEATKDIQQESKEIGRTEKEIATEVSLPQEKTHLPETADEQMQQEHIKRGERSKMNVASNANKAQPTVQVVNGKEPNGIAHTVLATAM</sequence>
<protein>
    <submittedName>
        <fullName evidence="2">(Mediterranean fruit fly) hypothetical protein</fullName>
    </submittedName>
</protein>
<dbReference type="EMBL" id="CAJHJT010000012">
    <property type="protein sequence ID" value="CAD7000123.1"/>
    <property type="molecule type" value="Genomic_DNA"/>
</dbReference>
<accession>A0A811UT27</accession>
<feature type="compositionally biased region" description="Polar residues" evidence="1">
    <location>
        <begin position="96"/>
        <end position="105"/>
    </location>
</feature>
<name>A0A811UT27_CERCA</name>
<dbReference type="OrthoDB" id="5946974at2759"/>
<evidence type="ECO:0000313" key="3">
    <source>
        <dbReference type="Proteomes" id="UP000606786"/>
    </source>
</evidence>
<gene>
    <name evidence="2" type="ORF">CCAP1982_LOCUS8616</name>
</gene>
<organism evidence="2 3">
    <name type="scientific">Ceratitis capitata</name>
    <name type="common">Mediterranean fruit fly</name>
    <name type="synonym">Tephritis capitata</name>
    <dbReference type="NCBI Taxonomy" id="7213"/>
    <lineage>
        <taxon>Eukaryota</taxon>
        <taxon>Metazoa</taxon>
        <taxon>Ecdysozoa</taxon>
        <taxon>Arthropoda</taxon>
        <taxon>Hexapoda</taxon>
        <taxon>Insecta</taxon>
        <taxon>Pterygota</taxon>
        <taxon>Neoptera</taxon>
        <taxon>Endopterygota</taxon>
        <taxon>Diptera</taxon>
        <taxon>Brachycera</taxon>
        <taxon>Muscomorpha</taxon>
        <taxon>Tephritoidea</taxon>
        <taxon>Tephritidae</taxon>
        <taxon>Ceratitis</taxon>
        <taxon>Ceratitis</taxon>
    </lineage>
</organism>
<dbReference type="AlphaFoldDB" id="A0A811UT27"/>
<evidence type="ECO:0000256" key="1">
    <source>
        <dbReference type="SAM" id="MobiDB-lite"/>
    </source>
</evidence>
<evidence type="ECO:0000313" key="2">
    <source>
        <dbReference type="EMBL" id="CAD7000123.1"/>
    </source>
</evidence>
<dbReference type="Proteomes" id="UP000606786">
    <property type="component" value="Unassembled WGS sequence"/>
</dbReference>